<keyword evidence="1" id="KW-0175">Coiled coil</keyword>
<name>A0A482X8Q8_LAOST</name>
<dbReference type="AlphaFoldDB" id="A0A482X8Q8"/>
<feature type="compositionally biased region" description="Basic and acidic residues" evidence="2">
    <location>
        <begin position="9"/>
        <end position="22"/>
    </location>
</feature>
<dbReference type="EMBL" id="QKKF02015211">
    <property type="protein sequence ID" value="RZF42355.1"/>
    <property type="molecule type" value="Genomic_DNA"/>
</dbReference>
<proteinExistence type="predicted"/>
<accession>A0A482X8Q8</accession>
<comment type="caution">
    <text evidence="3">The sequence shown here is derived from an EMBL/GenBank/DDBJ whole genome shotgun (WGS) entry which is preliminary data.</text>
</comment>
<gene>
    <name evidence="3" type="ORF">LSTR_LSTR004163</name>
</gene>
<evidence type="ECO:0000313" key="3">
    <source>
        <dbReference type="EMBL" id="RZF42355.1"/>
    </source>
</evidence>
<keyword evidence="4" id="KW-1185">Reference proteome</keyword>
<evidence type="ECO:0000313" key="4">
    <source>
        <dbReference type="Proteomes" id="UP000291343"/>
    </source>
</evidence>
<evidence type="ECO:0000256" key="1">
    <source>
        <dbReference type="SAM" id="Coils"/>
    </source>
</evidence>
<reference evidence="3 4" key="1">
    <citation type="journal article" date="2017" name="Gigascience">
        <title>Genome sequence of the small brown planthopper, Laodelphax striatellus.</title>
        <authorList>
            <person name="Zhu J."/>
            <person name="Jiang F."/>
            <person name="Wang X."/>
            <person name="Yang P."/>
            <person name="Bao Y."/>
            <person name="Zhao W."/>
            <person name="Wang W."/>
            <person name="Lu H."/>
            <person name="Wang Q."/>
            <person name="Cui N."/>
            <person name="Li J."/>
            <person name="Chen X."/>
            <person name="Luo L."/>
            <person name="Yu J."/>
            <person name="Kang L."/>
            <person name="Cui F."/>
        </authorList>
    </citation>
    <scope>NUCLEOTIDE SEQUENCE [LARGE SCALE GENOMIC DNA]</scope>
    <source>
        <strain evidence="3">Lst14</strain>
    </source>
</reference>
<feature type="coiled-coil region" evidence="1">
    <location>
        <begin position="69"/>
        <end position="96"/>
    </location>
</feature>
<feature type="region of interest" description="Disordered" evidence="2">
    <location>
        <begin position="1"/>
        <end position="36"/>
    </location>
</feature>
<dbReference type="Proteomes" id="UP000291343">
    <property type="component" value="Unassembled WGS sequence"/>
</dbReference>
<protein>
    <submittedName>
        <fullName evidence="3">Uncharacterized protein</fullName>
    </submittedName>
</protein>
<evidence type="ECO:0000256" key="2">
    <source>
        <dbReference type="SAM" id="MobiDB-lite"/>
    </source>
</evidence>
<organism evidence="3 4">
    <name type="scientific">Laodelphax striatellus</name>
    <name type="common">Small brown planthopper</name>
    <name type="synonym">Delphax striatella</name>
    <dbReference type="NCBI Taxonomy" id="195883"/>
    <lineage>
        <taxon>Eukaryota</taxon>
        <taxon>Metazoa</taxon>
        <taxon>Ecdysozoa</taxon>
        <taxon>Arthropoda</taxon>
        <taxon>Hexapoda</taxon>
        <taxon>Insecta</taxon>
        <taxon>Pterygota</taxon>
        <taxon>Neoptera</taxon>
        <taxon>Paraneoptera</taxon>
        <taxon>Hemiptera</taxon>
        <taxon>Auchenorrhyncha</taxon>
        <taxon>Fulgoroidea</taxon>
        <taxon>Delphacidae</taxon>
        <taxon>Criomorphinae</taxon>
        <taxon>Laodelphax</taxon>
    </lineage>
</organism>
<sequence length="138" mass="15790">MSGPKKLPTLKEADDKMDDVTERQSTPTKSVDPATMAINSSPETLKTNKLKTATEQYLYNAWKEATCQQSKEKERMNKLENALEKARVEINKLKEMFSSSASSNKQQLSASTAKMHRIILLRIIIIIQHRVGRQKKKW</sequence>
<dbReference type="InParanoid" id="A0A482X8Q8"/>
<dbReference type="SMR" id="A0A482X8Q8"/>